<gene>
    <name evidence="3" type="ORF">GCM10011581_48510</name>
</gene>
<dbReference type="AlphaFoldDB" id="A0A917KAU7"/>
<feature type="region of interest" description="Disordered" evidence="1">
    <location>
        <begin position="300"/>
        <end position="324"/>
    </location>
</feature>
<organism evidence="3 4">
    <name type="scientific">Saccharopolyspora thermophila</name>
    <dbReference type="NCBI Taxonomy" id="89367"/>
    <lineage>
        <taxon>Bacteria</taxon>
        <taxon>Bacillati</taxon>
        <taxon>Actinomycetota</taxon>
        <taxon>Actinomycetes</taxon>
        <taxon>Pseudonocardiales</taxon>
        <taxon>Pseudonocardiaceae</taxon>
        <taxon>Saccharopolyspora</taxon>
    </lineage>
</organism>
<dbReference type="Pfam" id="PF21725">
    <property type="entry name" value="T7SS_signal"/>
    <property type="match status" value="1"/>
</dbReference>
<reference evidence="3 4" key="1">
    <citation type="journal article" date="2014" name="Int. J. Syst. Evol. Microbiol.">
        <title>Complete genome sequence of Corynebacterium casei LMG S-19264T (=DSM 44701T), isolated from a smear-ripened cheese.</title>
        <authorList>
            <consortium name="US DOE Joint Genome Institute (JGI-PGF)"/>
            <person name="Walter F."/>
            <person name="Albersmeier A."/>
            <person name="Kalinowski J."/>
            <person name="Ruckert C."/>
        </authorList>
    </citation>
    <scope>NUCLEOTIDE SEQUENCE [LARGE SCALE GENOMIC DNA]</scope>
    <source>
        <strain evidence="3 4">CGMCC 4.7206</strain>
    </source>
</reference>
<dbReference type="Proteomes" id="UP000597989">
    <property type="component" value="Unassembled WGS sequence"/>
</dbReference>
<dbReference type="RefSeq" id="WP_188991594.1">
    <property type="nucleotide sequence ID" value="NZ_BMMT01000025.1"/>
</dbReference>
<dbReference type="EMBL" id="BMMT01000025">
    <property type="protein sequence ID" value="GGJ05733.1"/>
    <property type="molecule type" value="Genomic_DNA"/>
</dbReference>
<name>A0A917KAU7_9PSEU</name>
<feature type="compositionally biased region" description="Low complexity" evidence="1">
    <location>
        <begin position="308"/>
        <end position="321"/>
    </location>
</feature>
<protein>
    <recommendedName>
        <fullName evidence="2">Putative T7SS secretion signal domain-containing protein</fullName>
    </recommendedName>
</protein>
<feature type="domain" description="Putative T7SS secretion signal" evidence="2">
    <location>
        <begin position="4"/>
        <end position="192"/>
    </location>
</feature>
<evidence type="ECO:0000313" key="3">
    <source>
        <dbReference type="EMBL" id="GGJ05733.1"/>
    </source>
</evidence>
<feature type="region of interest" description="Disordered" evidence="1">
    <location>
        <begin position="116"/>
        <end position="150"/>
    </location>
</feature>
<accession>A0A917KAU7</accession>
<feature type="region of interest" description="Disordered" evidence="1">
    <location>
        <begin position="371"/>
        <end position="403"/>
    </location>
</feature>
<evidence type="ECO:0000256" key="1">
    <source>
        <dbReference type="SAM" id="MobiDB-lite"/>
    </source>
</evidence>
<proteinExistence type="predicted"/>
<dbReference type="InterPro" id="IPR049082">
    <property type="entry name" value="T7SS_signal"/>
</dbReference>
<evidence type="ECO:0000313" key="4">
    <source>
        <dbReference type="Proteomes" id="UP000597989"/>
    </source>
</evidence>
<comment type="caution">
    <text evidence="3">The sequence shown here is derived from an EMBL/GenBank/DDBJ whole genome shotgun (WGS) entry which is preliminary data.</text>
</comment>
<sequence length="403" mass="41457">MTAELGTTQDPKALIPGDAGALQTIAQQMTAYGDALHNAGTGLRRIDTTEGWSGAAADSFRDVFDGEPPKWLEAGDAFHDGAAALTSYAATLSWAQTQAQEAIRLWNEGDAAAEQAKAAHDQAVQRAQKDAAAKTANGTPTTAPAIPFHDPGEAKRAAARELLDRARDQLRRVGDTAADELGKARDKAPEHPGFWDGVGDVLGDTGDGLVNIGTHLVNDLASVGNAMLNHPTDVAMAAAGVGLMAISAGGEGLGIALDATGVGSIAGVPLNAISTAGIVTGAGMVGAATMNIVTNAAGDDHVEPLDETNNTTTDTDGTPPGVKDGWEVRTADNGKGTVYQEPGATGNANMVRIMDPKPGYPHGYVRFYNEHGQPVGLNGKPGPNSQTHIPLRPDGSYPVPEGW</sequence>
<evidence type="ECO:0000259" key="2">
    <source>
        <dbReference type="Pfam" id="PF21725"/>
    </source>
</evidence>